<dbReference type="InterPro" id="IPR011010">
    <property type="entry name" value="DNA_brk_join_enz"/>
</dbReference>
<dbReference type="AlphaFoldDB" id="A0A246JM37"/>
<evidence type="ECO:0000313" key="4">
    <source>
        <dbReference type="Proteomes" id="UP000197468"/>
    </source>
</evidence>
<sequence>MAGKTLRHFSGRDGARLIKQLVIDWRQDRQPRSKKPAKDGSPPPKPLRDQTLRLRFYALTRIIGFAKDKLPAQTPFETPDMGDLFEFAPPPAHAAPRTRQPSDAEFALVLTQLGVESELGQFLRSIYETGCRLSEVRTATGANTLFNTVGDEVVGGHITLHKHKTRKKVGVREVPLSLFAAQMLHDRKLKHGDGLLFPELGDTDWVCKKFDDACRAAGIADLLIKDFRRAFINRNKYCVAHVDLLKVVGPSSLLDAKSVSPSERAVQSAIGHTSIQMMGDYSHPELAHMSMVFTGTSRWTQIAKLVENTQSVPTETGQGTEVDVPALQQLLAETLAKLRSAGVMGSPVSRLSGAAGACPSENAVSQLWRRSERSDMQRD</sequence>
<comment type="caution">
    <text evidence="3">The sequence shown here is derived from an EMBL/GenBank/DDBJ whole genome shotgun (WGS) entry which is preliminary data.</text>
</comment>
<protein>
    <recommendedName>
        <fullName evidence="5">Tyr recombinase domain-containing protein</fullName>
    </recommendedName>
</protein>
<gene>
    <name evidence="3" type="ORF">CDN99_04090</name>
</gene>
<proteinExistence type="predicted"/>
<dbReference type="Proteomes" id="UP000197468">
    <property type="component" value="Unassembled WGS sequence"/>
</dbReference>
<evidence type="ECO:0000256" key="1">
    <source>
        <dbReference type="ARBA" id="ARBA00023172"/>
    </source>
</evidence>
<dbReference type="GO" id="GO:0003677">
    <property type="term" value="F:DNA binding"/>
    <property type="evidence" value="ECO:0007669"/>
    <property type="project" value="InterPro"/>
</dbReference>
<evidence type="ECO:0000313" key="3">
    <source>
        <dbReference type="EMBL" id="OWQ93645.1"/>
    </source>
</evidence>
<feature type="region of interest" description="Disordered" evidence="2">
    <location>
        <begin position="28"/>
        <end position="49"/>
    </location>
</feature>
<accession>A0A246JM37</accession>
<name>A0A246JM37_9BURK</name>
<keyword evidence="1" id="KW-0233">DNA recombination</keyword>
<evidence type="ECO:0000256" key="2">
    <source>
        <dbReference type="SAM" id="MobiDB-lite"/>
    </source>
</evidence>
<dbReference type="SUPFAM" id="SSF56349">
    <property type="entry name" value="DNA breaking-rejoining enzymes"/>
    <property type="match status" value="1"/>
</dbReference>
<dbReference type="Gene3D" id="1.10.443.10">
    <property type="entry name" value="Intergrase catalytic core"/>
    <property type="match status" value="1"/>
</dbReference>
<reference evidence="3 4" key="1">
    <citation type="journal article" date="2008" name="Int. J. Syst. Evol. Microbiol.">
        <title>Description of Roseateles aquatilis sp. nov. and Roseateles terrae sp. nov., in the class Betaproteobacteria, and emended description of the genus Roseateles.</title>
        <authorList>
            <person name="Gomila M."/>
            <person name="Bowien B."/>
            <person name="Falsen E."/>
            <person name="Moore E.R."/>
            <person name="Lalucat J."/>
        </authorList>
    </citation>
    <scope>NUCLEOTIDE SEQUENCE [LARGE SCALE GENOMIC DNA]</scope>
    <source>
        <strain evidence="3 4">CCUG 48205</strain>
    </source>
</reference>
<organism evidence="3 4">
    <name type="scientific">Roseateles aquatilis</name>
    <dbReference type="NCBI Taxonomy" id="431061"/>
    <lineage>
        <taxon>Bacteria</taxon>
        <taxon>Pseudomonadati</taxon>
        <taxon>Pseudomonadota</taxon>
        <taxon>Betaproteobacteria</taxon>
        <taxon>Burkholderiales</taxon>
        <taxon>Sphaerotilaceae</taxon>
        <taxon>Roseateles</taxon>
    </lineage>
</organism>
<dbReference type="EMBL" id="NIOF01000001">
    <property type="protein sequence ID" value="OWQ93645.1"/>
    <property type="molecule type" value="Genomic_DNA"/>
</dbReference>
<dbReference type="GO" id="GO:0015074">
    <property type="term" value="P:DNA integration"/>
    <property type="evidence" value="ECO:0007669"/>
    <property type="project" value="InterPro"/>
</dbReference>
<evidence type="ECO:0008006" key="5">
    <source>
        <dbReference type="Google" id="ProtNLM"/>
    </source>
</evidence>
<dbReference type="InterPro" id="IPR013762">
    <property type="entry name" value="Integrase-like_cat_sf"/>
</dbReference>
<dbReference type="GO" id="GO:0006310">
    <property type="term" value="P:DNA recombination"/>
    <property type="evidence" value="ECO:0007669"/>
    <property type="project" value="UniProtKB-KW"/>
</dbReference>
<keyword evidence="4" id="KW-1185">Reference proteome</keyword>